<dbReference type="InterPro" id="IPR050204">
    <property type="entry name" value="AraC_XylS_family_regulators"/>
</dbReference>
<dbReference type="SUPFAM" id="SSF51215">
    <property type="entry name" value="Regulatory protein AraC"/>
    <property type="match status" value="1"/>
</dbReference>
<dbReference type="SMART" id="SM00342">
    <property type="entry name" value="HTH_ARAC"/>
    <property type="match status" value="1"/>
</dbReference>
<dbReference type="Gene3D" id="1.10.10.60">
    <property type="entry name" value="Homeodomain-like"/>
    <property type="match status" value="1"/>
</dbReference>
<dbReference type="GO" id="GO:0003700">
    <property type="term" value="F:DNA-binding transcription factor activity"/>
    <property type="evidence" value="ECO:0007669"/>
    <property type="project" value="InterPro"/>
</dbReference>
<name>A0AA46YMB4_9ACTN</name>
<evidence type="ECO:0000256" key="1">
    <source>
        <dbReference type="ARBA" id="ARBA00023015"/>
    </source>
</evidence>
<dbReference type="GO" id="GO:0043565">
    <property type="term" value="F:sequence-specific DNA binding"/>
    <property type="evidence" value="ECO:0007669"/>
    <property type="project" value="InterPro"/>
</dbReference>
<dbReference type="KEGG" id="sgrg:L0C25_18830"/>
<feature type="domain" description="HTH araC/xylS-type" evidence="4">
    <location>
        <begin position="182"/>
        <end position="279"/>
    </location>
</feature>
<keyword evidence="2" id="KW-0238">DNA-binding</keyword>
<reference evidence="5" key="1">
    <citation type="submission" date="2022-01" db="EMBL/GenBank/DDBJ databases">
        <title>Nocardioidaceae gen. sp. A5X3R13.</title>
        <authorList>
            <person name="Lopez Marin M.A."/>
            <person name="Uhlik O."/>
        </authorList>
    </citation>
    <scope>NUCLEOTIDE SEQUENCE</scope>
    <source>
        <strain evidence="5">A5X3R13</strain>
    </source>
</reference>
<dbReference type="EMBL" id="CP094970">
    <property type="protein sequence ID" value="UYM07905.1"/>
    <property type="molecule type" value="Genomic_DNA"/>
</dbReference>
<gene>
    <name evidence="5" type="ORF">L0C25_18830</name>
</gene>
<keyword evidence="6" id="KW-1185">Reference proteome</keyword>
<evidence type="ECO:0000256" key="2">
    <source>
        <dbReference type="ARBA" id="ARBA00023125"/>
    </source>
</evidence>
<dbReference type="InterPro" id="IPR037923">
    <property type="entry name" value="HTH-like"/>
</dbReference>
<dbReference type="PROSITE" id="PS01124">
    <property type="entry name" value="HTH_ARAC_FAMILY_2"/>
    <property type="match status" value="1"/>
</dbReference>
<dbReference type="Pfam" id="PF12833">
    <property type="entry name" value="HTH_18"/>
    <property type="match status" value="1"/>
</dbReference>
<evidence type="ECO:0000313" key="5">
    <source>
        <dbReference type="EMBL" id="UYM07905.1"/>
    </source>
</evidence>
<organism evidence="5 6">
    <name type="scientific">Solicola gregarius</name>
    <dbReference type="NCBI Taxonomy" id="2908642"/>
    <lineage>
        <taxon>Bacteria</taxon>
        <taxon>Bacillati</taxon>
        <taxon>Actinomycetota</taxon>
        <taxon>Actinomycetes</taxon>
        <taxon>Propionibacteriales</taxon>
        <taxon>Nocardioidaceae</taxon>
        <taxon>Solicola</taxon>
    </lineage>
</organism>
<dbReference type="AlphaFoldDB" id="A0AA46YMB4"/>
<protein>
    <submittedName>
        <fullName evidence="5">AraC family transcriptional regulator</fullName>
    </submittedName>
</protein>
<evidence type="ECO:0000313" key="6">
    <source>
        <dbReference type="Proteomes" id="UP001164390"/>
    </source>
</evidence>
<dbReference type="PANTHER" id="PTHR46796">
    <property type="entry name" value="HTH-TYPE TRANSCRIPTIONAL ACTIVATOR RHAS-RELATED"/>
    <property type="match status" value="1"/>
</dbReference>
<dbReference type="InterPro" id="IPR003313">
    <property type="entry name" value="AraC-bd"/>
</dbReference>
<keyword evidence="3" id="KW-0804">Transcription</keyword>
<dbReference type="PANTHER" id="PTHR46796:SF2">
    <property type="entry name" value="TRANSCRIPTIONAL REGULATORY PROTEIN"/>
    <property type="match status" value="1"/>
</dbReference>
<dbReference type="SUPFAM" id="SSF46689">
    <property type="entry name" value="Homeodomain-like"/>
    <property type="match status" value="1"/>
</dbReference>
<dbReference type="Pfam" id="PF02311">
    <property type="entry name" value="AraC_binding"/>
    <property type="match status" value="1"/>
</dbReference>
<dbReference type="Proteomes" id="UP001164390">
    <property type="component" value="Chromosome"/>
</dbReference>
<keyword evidence="1" id="KW-0805">Transcription regulation</keyword>
<accession>A0AA46YMB4</accession>
<evidence type="ECO:0000259" key="4">
    <source>
        <dbReference type="PROSITE" id="PS01124"/>
    </source>
</evidence>
<dbReference type="InterPro" id="IPR009057">
    <property type="entry name" value="Homeodomain-like_sf"/>
</dbReference>
<proteinExistence type="predicted"/>
<dbReference type="InterPro" id="IPR018060">
    <property type="entry name" value="HTH_AraC"/>
</dbReference>
<sequence length="281" mass="31506">MSLSCARRVGRVLYVISVASREQVRAWRPDVPGVAEVFHARFVDHVYPLHTHDTWTVLIVDTGAVRYDLDHDEHGVLGSTVALLPPHVPHNGRSATGGEFRKRVLYLEPDQIDTDLIGRAVDRPEVIDASLFARLSGIHRALAEPGEEFEAESLLSLVRERVEQHLRRMPPADPVRDAEMARRLRELLDTRISDGICLTEASRLLQAHPTHLVRSFGREFGLPPHRYLTGRRIDRARRLLLAGQPAAEVATAVGFHDQPHLTRHFKRVLGVTPGAYARGTS</sequence>
<evidence type="ECO:0000256" key="3">
    <source>
        <dbReference type="ARBA" id="ARBA00023163"/>
    </source>
</evidence>